<feature type="transmembrane region" description="Helical" evidence="8">
    <location>
        <begin position="164"/>
        <end position="185"/>
    </location>
</feature>
<sequence>MYHSKINPKVSISIVFVIAMFMSIMDSTIVNTALPSIARDFNITGASVDAIVVSYLVSLAVIIPASGWLGDRFGSRRIFLGALALFTLASALCGLANNLTELVLFRTLQGIAGGALTPVGNAMLIRTFPPAERVQVSRILNIPTVIAPASGPVLGGLLVTSFSWHWVFFVNVPIGIAALIFGILFLHESRESSKSRFDIPGFLLAGIGLALTMYALSEGPNYGWSNPMILGSLIGGLLLLAIFIFVELRIATPMLNLRLMRNGLFRNSNLITVLTSAGFMGVLYATPLFLQEARGVDALTSGLTTFPEALGVITGVQIGSRLYPRIGPRRMIAAGIISASIMMAALVVMGPDTNLWIMRILMFLIGMSMGNIFLPNQAVAFATITASETGQASAIYNTQRQVGSAIGVAIASTVISTIGAIHTTTSGATEPNYFAYHAGFITSAILVLAAIGFALAIRDKDAAATMRQKGKDEPTSEPLELAVTEVSA</sequence>
<accession>A0A401ZZ92</accession>
<feature type="transmembrane region" description="Helical" evidence="8">
    <location>
        <begin position="78"/>
        <end position="97"/>
    </location>
</feature>
<dbReference type="GO" id="GO:0005886">
    <property type="term" value="C:plasma membrane"/>
    <property type="evidence" value="ECO:0007669"/>
    <property type="project" value="UniProtKB-SubCell"/>
</dbReference>
<evidence type="ECO:0000313" key="10">
    <source>
        <dbReference type="EMBL" id="GCE12170.1"/>
    </source>
</evidence>
<dbReference type="InterPro" id="IPR004638">
    <property type="entry name" value="EmrB-like"/>
</dbReference>
<dbReference type="SUPFAM" id="SSF103473">
    <property type="entry name" value="MFS general substrate transporter"/>
    <property type="match status" value="2"/>
</dbReference>
<dbReference type="Gene3D" id="1.20.1720.10">
    <property type="entry name" value="Multidrug resistance protein D"/>
    <property type="match status" value="1"/>
</dbReference>
<dbReference type="InterPro" id="IPR011701">
    <property type="entry name" value="MFS"/>
</dbReference>
<dbReference type="Proteomes" id="UP000287352">
    <property type="component" value="Unassembled WGS sequence"/>
</dbReference>
<feature type="transmembrane region" description="Helical" evidence="8">
    <location>
        <begin position="12"/>
        <end position="30"/>
    </location>
</feature>
<evidence type="ECO:0000256" key="1">
    <source>
        <dbReference type="ARBA" id="ARBA00004651"/>
    </source>
</evidence>
<evidence type="ECO:0000256" key="4">
    <source>
        <dbReference type="ARBA" id="ARBA00022475"/>
    </source>
</evidence>
<dbReference type="CDD" id="cd17503">
    <property type="entry name" value="MFS_LmrB_MDR_like"/>
    <property type="match status" value="1"/>
</dbReference>
<keyword evidence="5 8" id="KW-0812">Transmembrane</keyword>
<dbReference type="EMBL" id="BIFR01000001">
    <property type="protein sequence ID" value="GCE12170.1"/>
    <property type="molecule type" value="Genomic_DNA"/>
</dbReference>
<feature type="transmembrane region" description="Helical" evidence="8">
    <location>
        <begin position="402"/>
        <end position="422"/>
    </location>
</feature>
<reference evidence="11" key="1">
    <citation type="submission" date="2018-12" db="EMBL/GenBank/DDBJ databases">
        <title>Tengunoibacter tsumagoiensis gen. nov., sp. nov., Dictyobacter kobayashii sp. nov., D. alpinus sp. nov., and D. joshuensis sp. nov. and description of Dictyobacteraceae fam. nov. within the order Ktedonobacterales isolated from Tengu-no-mugimeshi.</title>
        <authorList>
            <person name="Wang C.M."/>
            <person name="Zheng Y."/>
            <person name="Sakai Y."/>
            <person name="Toyoda A."/>
            <person name="Minakuchi Y."/>
            <person name="Abe K."/>
            <person name="Yokota A."/>
            <person name="Yabe S."/>
        </authorList>
    </citation>
    <scope>NUCLEOTIDE SEQUENCE [LARGE SCALE GENOMIC DNA]</scope>
    <source>
        <strain evidence="11">Uno3</strain>
    </source>
</reference>
<keyword evidence="6 8" id="KW-1133">Transmembrane helix</keyword>
<dbReference type="AlphaFoldDB" id="A0A401ZZ92"/>
<evidence type="ECO:0000256" key="3">
    <source>
        <dbReference type="ARBA" id="ARBA00022448"/>
    </source>
</evidence>
<dbReference type="PANTHER" id="PTHR42718:SF9">
    <property type="entry name" value="MAJOR FACILITATOR SUPERFAMILY MULTIDRUG TRANSPORTER MFSC"/>
    <property type="match status" value="1"/>
</dbReference>
<feature type="transmembrane region" description="Helical" evidence="8">
    <location>
        <begin position="228"/>
        <end position="248"/>
    </location>
</feature>
<feature type="transmembrane region" description="Helical" evidence="8">
    <location>
        <begin position="269"/>
        <end position="286"/>
    </location>
</feature>
<feature type="transmembrane region" description="Helical" evidence="8">
    <location>
        <begin position="331"/>
        <end position="350"/>
    </location>
</feature>
<organism evidence="10 11">
    <name type="scientific">Tengunoibacter tsumagoiensis</name>
    <dbReference type="NCBI Taxonomy" id="2014871"/>
    <lineage>
        <taxon>Bacteria</taxon>
        <taxon>Bacillati</taxon>
        <taxon>Chloroflexota</taxon>
        <taxon>Ktedonobacteria</taxon>
        <taxon>Ktedonobacterales</taxon>
        <taxon>Dictyobacteraceae</taxon>
        <taxon>Tengunoibacter</taxon>
    </lineage>
</organism>
<comment type="similarity">
    <text evidence="2">Belongs to the major facilitator superfamily. EmrB family.</text>
</comment>
<dbReference type="PANTHER" id="PTHR42718">
    <property type="entry name" value="MAJOR FACILITATOR SUPERFAMILY MULTIDRUG TRANSPORTER MFSC"/>
    <property type="match status" value="1"/>
</dbReference>
<keyword evidence="3" id="KW-0813">Transport</keyword>
<feature type="transmembrane region" description="Helical" evidence="8">
    <location>
        <begin position="356"/>
        <end position="374"/>
    </location>
</feature>
<feature type="transmembrane region" description="Helical" evidence="8">
    <location>
        <begin position="103"/>
        <end position="124"/>
    </location>
</feature>
<evidence type="ECO:0000256" key="6">
    <source>
        <dbReference type="ARBA" id="ARBA00022989"/>
    </source>
</evidence>
<evidence type="ECO:0000313" key="11">
    <source>
        <dbReference type="Proteomes" id="UP000287352"/>
    </source>
</evidence>
<dbReference type="NCBIfam" id="TIGR00711">
    <property type="entry name" value="efflux_EmrB"/>
    <property type="match status" value="1"/>
</dbReference>
<protein>
    <submittedName>
        <fullName evidence="10">MFS transporter</fullName>
    </submittedName>
</protein>
<gene>
    <name evidence="10" type="primary">imrB</name>
    <name evidence="10" type="ORF">KTT_20290</name>
</gene>
<evidence type="ECO:0000259" key="9">
    <source>
        <dbReference type="PROSITE" id="PS50850"/>
    </source>
</evidence>
<dbReference type="PROSITE" id="PS50850">
    <property type="entry name" value="MFS"/>
    <property type="match status" value="1"/>
</dbReference>
<dbReference type="OrthoDB" id="9816041at2"/>
<keyword evidence="7 8" id="KW-0472">Membrane</keyword>
<dbReference type="InterPro" id="IPR036259">
    <property type="entry name" value="MFS_trans_sf"/>
</dbReference>
<feature type="transmembrane region" description="Helical" evidence="8">
    <location>
        <begin position="434"/>
        <end position="457"/>
    </location>
</feature>
<comment type="subcellular location">
    <subcellularLocation>
        <location evidence="1">Cell membrane</location>
        <topology evidence="1">Multi-pass membrane protein</topology>
    </subcellularLocation>
</comment>
<feature type="domain" description="Major facilitator superfamily (MFS) profile" evidence="9">
    <location>
        <begin position="12"/>
        <end position="461"/>
    </location>
</feature>
<dbReference type="RefSeq" id="WP_126579814.1">
    <property type="nucleotide sequence ID" value="NZ_BIFR01000001.1"/>
</dbReference>
<evidence type="ECO:0000256" key="2">
    <source>
        <dbReference type="ARBA" id="ARBA00008537"/>
    </source>
</evidence>
<evidence type="ECO:0000256" key="7">
    <source>
        <dbReference type="ARBA" id="ARBA00023136"/>
    </source>
</evidence>
<comment type="caution">
    <text evidence="10">The sequence shown here is derived from an EMBL/GenBank/DDBJ whole genome shotgun (WGS) entry which is preliminary data.</text>
</comment>
<dbReference type="Gene3D" id="1.20.1250.20">
    <property type="entry name" value="MFS general substrate transporter like domains"/>
    <property type="match status" value="1"/>
</dbReference>
<dbReference type="GO" id="GO:0022857">
    <property type="term" value="F:transmembrane transporter activity"/>
    <property type="evidence" value="ECO:0007669"/>
    <property type="project" value="InterPro"/>
</dbReference>
<feature type="transmembrane region" description="Helical" evidence="8">
    <location>
        <begin position="197"/>
        <end position="216"/>
    </location>
</feature>
<dbReference type="InterPro" id="IPR020846">
    <property type="entry name" value="MFS_dom"/>
</dbReference>
<evidence type="ECO:0000256" key="8">
    <source>
        <dbReference type="SAM" id="Phobius"/>
    </source>
</evidence>
<name>A0A401ZZ92_9CHLR</name>
<proteinExistence type="inferred from homology"/>
<dbReference type="Pfam" id="PF07690">
    <property type="entry name" value="MFS_1"/>
    <property type="match status" value="1"/>
</dbReference>
<feature type="transmembrane region" description="Helical" evidence="8">
    <location>
        <begin position="136"/>
        <end position="158"/>
    </location>
</feature>
<keyword evidence="11" id="KW-1185">Reference proteome</keyword>
<evidence type="ECO:0000256" key="5">
    <source>
        <dbReference type="ARBA" id="ARBA00022692"/>
    </source>
</evidence>
<keyword evidence="4" id="KW-1003">Cell membrane</keyword>
<feature type="transmembrane region" description="Helical" evidence="8">
    <location>
        <begin position="50"/>
        <end position="69"/>
    </location>
</feature>
<feature type="transmembrane region" description="Helical" evidence="8">
    <location>
        <begin position="298"/>
        <end position="319"/>
    </location>
</feature>